<dbReference type="AlphaFoldDB" id="A0A330LKZ4"/>
<evidence type="ECO:0000313" key="2">
    <source>
        <dbReference type="EMBL" id="SQD76671.1"/>
    </source>
</evidence>
<evidence type="ECO:0000313" key="3">
    <source>
        <dbReference type="Proteomes" id="UP000250163"/>
    </source>
</evidence>
<accession>A0A330LKZ4</accession>
<dbReference type="RefSeq" id="WP_232011449.1">
    <property type="nucleotide sequence ID" value="NZ_LS483250.1"/>
</dbReference>
<sequence>MRALAIQLQDHVKYRDYLTNDSVELFYKSAPLHDIGKVGMAVISTQPW</sequence>
<protein>
    <recommendedName>
        <fullName evidence="1">HD-GYP domain-containing protein</fullName>
    </recommendedName>
</protein>
<proteinExistence type="predicted"/>
<dbReference type="KEGG" id="mya:MORIYA_0193"/>
<organism evidence="2 3">
    <name type="scientific">Moritella yayanosii</name>
    <dbReference type="NCBI Taxonomy" id="69539"/>
    <lineage>
        <taxon>Bacteria</taxon>
        <taxon>Pseudomonadati</taxon>
        <taxon>Pseudomonadota</taxon>
        <taxon>Gammaproteobacteria</taxon>
        <taxon>Alteromonadales</taxon>
        <taxon>Moritellaceae</taxon>
        <taxon>Moritella</taxon>
    </lineage>
</organism>
<keyword evidence="3" id="KW-1185">Reference proteome</keyword>
<gene>
    <name evidence="2" type="ORF">MORIYA_0193</name>
</gene>
<feature type="domain" description="HD-GYP" evidence="1">
    <location>
        <begin position="1"/>
        <end position="48"/>
    </location>
</feature>
<reference evidence="3" key="1">
    <citation type="submission" date="2018-05" db="EMBL/GenBank/DDBJ databases">
        <authorList>
            <person name="Cea G.-C."/>
            <person name="William W."/>
        </authorList>
    </citation>
    <scope>NUCLEOTIDE SEQUENCE [LARGE SCALE GENOMIC DNA]</scope>
    <source>
        <strain evidence="3">DB21MT 5</strain>
    </source>
</reference>
<dbReference type="PROSITE" id="PS51832">
    <property type="entry name" value="HD_GYP"/>
    <property type="match status" value="1"/>
</dbReference>
<dbReference type="Proteomes" id="UP000250163">
    <property type="component" value="Chromosome MORIYA"/>
</dbReference>
<dbReference type="Gene3D" id="1.10.3210.10">
    <property type="entry name" value="Hypothetical protein af1432"/>
    <property type="match status" value="1"/>
</dbReference>
<evidence type="ECO:0000259" key="1">
    <source>
        <dbReference type="PROSITE" id="PS51832"/>
    </source>
</evidence>
<name>A0A330LKZ4_9GAMM</name>
<dbReference type="InterPro" id="IPR037522">
    <property type="entry name" value="HD_GYP_dom"/>
</dbReference>
<dbReference type="EMBL" id="LS483250">
    <property type="protein sequence ID" value="SQD76671.1"/>
    <property type="molecule type" value="Genomic_DNA"/>
</dbReference>